<dbReference type="AlphaFoldDB" id="A0A0V8QAY0"/>
<keyword evidence="2" id="KW-0238">DNA-binding</keyword>
<dbReference type="SUPFAM" id="SSF46689">
    <property type="entry name" value="Homeodomain-like"/>
    <property type="match status" value="2"/>
</dbReference>
<dbReference type="GO" id="GO:0003700">
    <property type="term" value="F:DNA-binding transcription factor activity"/>
    <property type="evidence" value="ECO:0007669"/>
    <property type="project" value="InterPro"/>
</dbReference>
<dbReference type="SMART" id="SM00342">
    <property type="entry name" value="HTH_ARAC"/>
    <property type="match status" value="1"/>
</dbReference>
<keyword evidence="1" id="KW-0805">Transcription regulation</keyword>
<dbReference type="PANTHER" id="PTHR43280:SF28">
    <property type="entry name" value="HTH-TYPE TRANSCRIPTIONAL ACTIVATOR RHAS"/>
    <property type="match status" value="1"/>
</dbReference>
<dbReference type="Gene3D" id="1.10.10.60">
    <property type="entry name" value="Homeodomain-like"/>
    <property type="match status" value="2"/>
</dbReference>
<dbReference type="PROSITE" id="PS01124">
    <property type="entry name" value="HTH_ARAC_FAMILY_2"/>
    <property type="match status" value="1"/>
</dbReference>
<protein>
    <recommendedName>
        <fullName evidence="4">HTH araC/xylS-type domain-containing protein</fullName>
    </recommendedName>
</protein>
<dbReference type="Proteomes" id="UP000054874">
    <property type="component" value="Unassembled WGS sequence"/>
</dbReference>
<evidence type="ECO:0000259" key="4">
    <source>
        <dbReference type="PROSITE" id="PS01124"/>
    </source>
</evidence>
<evidence type="ECO:0000256" key="2">
    <source>
        <dbReference type="ARBA" id="ARBA00023125"/>
    </source>
</evidence>
<comment type="caution">
    <text evidence="5">The sequence shown here is derived from an EMBL/GenBank/DDBJ whole genome shotgun (WGS) entry which is preliminary data.</text>
</comment>
<evidence type="ECO:0000313" key="5">
    <source>
        <dbReference type="EMBL" id="KSV57539.1"/>
    </source>
</evidence>
<evidence type="ECO:0000313" key="6">
    <source>
        <dbReference type="Proteomes" id="UP000054874"/>
    </source>
</evidence>
<gene>
    <name evidence="5" type="ORF">ASU35_16040</name>
</gene>
<keyword evidence="3" id="KW-0804">Transcription</keyword>
<dbReference type="InterPro" id="IPR018062">
    <property type="entry name" value="HTH_AraC-typ_CS"/>
</dbReference>
<reference evidence="5 6" key="1">
    <citation type="submission" date="2015-11" db="EMBL/GenBank/DDBJ databases">
        <title>Butyribacter intestini gen. nov., sp. nov., a butyric acid-producing bacterium of the family Lachnospiraceae isolated from the human faeces.</title>
        <authorList>
            <person name="Zou Y."/>
            <person name="Xue W."/>
            <person name="Luo G."/>
            <person name="Lv M."/>
        </authorList>
    </citation>
    <scope>NUCLEOTIDE SEQUENCE [LARGE SCALE GENOMIC DNA]</scope>
    <source>
        <strain evidence="5 6">ACET-33324</strain>
    </source>
</reference>
<accession>A0A0V8QAY0</accession>
<sequence>MRLREALSEIWLDLFELSRPVLEQKKEPDKANDTMKLMMIYIHEHYAEKISISELATSAFLSERECFRIFHDCLHMTPMEYVKNYRLQIACKMLAKGQEKISFISHACRLGNSSFFGKIFREHRGVLPHNTVINGSNKDIFAKMLHYNTNYHSLICCQR</sequence>
<feature type="domain" description="HTH araC/xylS-type" evidence="4">
    <location>
        <begin position="36"/>
        <end position="134"/>
    </location>
</feature>
<dbReference type="PROSITE" id="PS00041">
    <property type="entry name" value="HTH_ARAC_FAMILY_1"/>
    <property type="match status" value="1"/>
</dbReference>
<dbReference type="Pfam" id="PF12833">
    <property type="entry name" value="HTH_18"/>
    <property type="match status" value="1"/>
</dbReference>
<evidence type="ECO:0000256" key="3">
    <source>
        <dbReference type="ARBA" id="ARBA00023163"/>
    </source>
</evidence>
<dbReference type="InterPro" id="IPR009057">
    <property type="entry name" value="Homeodomain-like_sf"/>
</dbReference>
<proteinExistence type="predicted"/>
<evidence type="ECO:0000256" key="1">
    <source>
        <dbReference type="ARBA" id="ARBA00023015"/>
    </source>
</evidence>
<dbReference type="EMBL" id="LNAM01000215">
    <property type="protein sequence ID" value="KSV57539.1"/>
    <property type="molecule type" value="Genomic_DNA"/>
</dbReference>
<dbReference type="GO" id="GO:0043565">
    <property type="term" value="F:sequence-specific DNA binding"/>
    <property type="evidence" value="ECO:0007669"/>
    <property type="project" value="InterPro"/>
</dbReference>
<organism evidence="5 6">
    <name type="scientific">Acetivibrio ethanolgignens</name>
    <dbReference type="NCBI Taxonomy" id="290052"/>
    <lineage>
        <taxon>Bacteria</taxon>
        <taxon>Bacillati</taxon>
        <taxon>Bacillota</taxon>
        <taxon>Clostridia</taxon>
        <taxon>Eubacteriales</taxon>
        <taxon>Oscillospiraceae</taxon>
        <taxon>Acetivibrio</taxon>
    </lineage>
</organism>
<dbReference type="InterPro" id="IPR018060">
    <property type="entry name" value="HTH_AraC"/>
</dbReference>
<name>A0A0V8QAY0_9FIRM</name>
<dbReference type="PANTHER" id="PTHR43280">
    <property type="entry name" value="ARAC-FAMILY TRANSCRIPTIONAL REGULATOR"/>
    <property type="match status" value="1"/>
</dbReference>
<dbReference type="RefSeq" id="WP_058354218.1">
    <property type="nucleotide sequence ID" value="NZ_CABMMD010000215.1"/>
</dbReference>
<dbReference type="STRING" id="290052.ASU35_16040"/>
<keyword evidence="6" id="KW-1185">Reference proteome</keyword>